<gene>
    <name evidence="3" type="ORF">MNBD_GAMMA15-1440</name>
</gene>
<dbReference type="GO" id="GO:0016887">
    <property type="term" value="F:ATP hydrolysis activity"/>
    <property type="evidence" value="ECO:0007669"/>
    <property type="project" value="InterPro"/>
</dbReference>
<dbReference type="EMBL" id="UOFN01000124">
    <property type="protein sequence ID" value="VAW80153.1"/>
    <property type="molecule type" value="Genomic_DNA"/>
</dbReference>
<comment type="similarity">
    <text evidence="1">Belongs to the GSP E family.</text>
</comment>
<dbReference type="Pfam" id="PF00437">
    <property type="entry name" value="T2SSE"/>
    <property type="match status" value="1"/>
</dbReference>
<accession>A0A3B0YW64</accession>
<dbReference type="CDD" id="cd01131">
    <property type="entry name" value="PilT"/>
    <property type="match status" value="1"/>
</dbReference>
<feature type="domain" description="Bacterial type II secretion system protein E" evidence="2">
    <location>
        <begin position="68"/>
        <end position="280"/>
    </location>
</feature>
<dbReference type="NCBIfam" id="TIGR01420">
    <property type="entry name" value="pilT_fam"/>
    <property type="match status" value="1"/>
</dbReference>
<dbReference type="InterPro" id="IPR006321">
    <property type="entry name" value="PilT/PilU"/>
</dbReference>
<organism evidence="3">
    <name type="scientific">hydrothermal vent metagenome</name>
    <dbReference type="NCBI Taxonomy" id="652676"/>
    <lineage>
        <taxon>unclassified sequences</taxon>
        <taxon>metagenomes</taxon>
        <taxon>ecological metagenomes</taxon>
    </lineage>
</organism>
<evidence type="ECO:0000313" key="3">
    <source>
        <dbReference type="EMBL" id="VAW80153.1"/>
    </source>
</evidence>
<dbReference type="FunFam" id="3.40.50.300:FF:001116">
    <property type="entry name" value="Type IV pili twitching motility protein PilT"/>
    <property type="match status" value="1"/>
</dbReference>
<evidence type="ECO:0000259" key="2">
    <source>
        <dbReference type="Pfam" id="PF00437"/>
    </source>
</evidence>
<reference evidence="3" key="1">
    <citation type="submission" date="2018-06" db="EMBL/GenBank/DDBJ databases">
        <authorList>
            <person name="Zhirakovskaya E."/>
        </authorList>
    </citation>
    <scope>NUCLEOTIDE SEQUENCE</scope>
</reference>
<dbReference type="Gene3D" id="3.30.450.90">
    <property type="match status" value="1"/>
</dbReference>
<proteinExistence type="inferred from homology"/>
<dbReference type="InterPro" id="IPR027417">
    <property type="entry name" value="P-loop_NTPase"/>
</dbReference>
<dbReference type="PANTHER" id="PTHR30486:SF12">
    <property type="entry name" value="TYPE IV PILUS ATPASE PILU"/>
    <property type="match status" value="1"/>
</dbReference>
<dbReference type="PANTHER" id="PTHR30486">
    <property type="entry name" value="TWITCHING MOTILITY PROTEIN PILT"/>
    <property type="match status" value="1"/>
</dbReference>
<dbReference type="Gene3D" id="3.40.50.300">
    <property type="entry name" value="P-loop containing nucleotide triphosphate hydrolases"/>
    <property type="match status" value="1"/>
</dbReference>
<protein>
    <submittedName>
        <fullName evidence="3">Type IV pilus assembly ATPase component PilU</fullName>
    </submittedName>
</protein>
<sequence length="371" mass="41089">MDFNSLLKLMVHKQASDLFITAGVPPSMKVNGRIKPVSQSSLTPDQAREVVLSVMTDAQQKDFDENFECNFAISAPGVGRFRVSAFYQRNHCGMVLRRIETTIPTIEELTLPPIIKNLAMTKRGLIIFVGATGTGKSTSLASMIGYRNANSTGHIITIEDPIEYVHQHNGCIVTQREVGIDTDSFGTALKNTLRQAPDVILIGEIRTRETMDHAIAFAETGHLCLATLHANNANQAMDRIINFFPEDRRSQLLMDLSLNLKAILAQQLIPTPDGKGRKVAVEVLINTPLASDLIRKGEVHKIKELMKRSNQQGMKTFDQALYELYREGDITQDDAIHYADSANEVRLMIKLKDSEVDTSSALDGVTLVETP</sequence>
<evidence type="ECO:0000256" key="1">
    <source>
        <dbReference type="ARBA" id="ARBA00006611"/>
    </source>
</evidence>
<dbReference type="InterPro" id="IPR050921">
    <property type="entry name" value="T4SS_GSP_E_ATPase"/>
</dbReference>
<dbReference type="SUPFAM" id="SSF52540">
    <property type="entry name" value="P-loop containing nucleoside triphosphate hydrolases"/>
    <property type="match status" value="1"/>
</dbReference>
<dbReference type="InterPro" id="IPR001482">
    <property type="entry name" value="T2SS/T4SS_dom"/>
</dbReference>
<dbReference type="AlphaFoldDB" id="A0A3B0YW64"/>
<dbReference type="GO" id="GO:0005524">
    <property type="term" value="F:ATP binding"/>
    <property type="evidence" value="ECO:0007669"/>
    <property type="project" value="InterPro"/>
</dbReference>
<name>A0A3B0YW64_9ZZZZ</name>